<evidence type="ECO:0000313" key="1">
    <source>
        <dbReference type="EMBL" id="PRQ04984.1"/>
    </source>
</evidence>
<gene>
    <name evidence="1" type="ORF">ENSA7_49170</name>
</gene>
<dbReference type="RefSeq" id="WP_106091815.1">
    <property type="nucleotide sequence ID" value="NZ_PVNL01000100.1"/>
</dbReference>
<dbReference type="OrthoDB" id="9819869at2"/>
<evidence type="ECO:0000313" key="2">
    <source>
        <dbReference type="Proteomes" id="UP000238823"/>
    </source>
</evidence>
<comment type="caution">
    <text evidence="1">The sequence shown here is derived from an EMBL/GenBank/DDBJ whole genome shotgun (WGS) entry which is preliminary data.</text>
</comment>
<accession>A0A2S9YIQ2</accession>
<proteinExistence type="predicted"/>
<name>A0A2S9YIQ2_9BACT</name>
<sequence>MLDASLSPRHLFELLSPHLKLDDLVVADYRLSDCYRLDEGSPLCVELRTSSGDRIAVDIAPVPAAGEPAHELPQKVAGLGLSYRRPTSSELGFAACAALAAPLGASLGDAPRRWTLEAPSIGELAPSILAEVSSEPATLDTEPDRALLLRDFDHYERLYGVRPQVRRVHVSAEPAAGVSVHYPAARNGRVPNSAAVYVASTRISHRRRMRRYFAALGASFDVEGVPRTVPTASTYARALAGREGVATIRPRMIAGVGASMRPIHWGVLVRRGLLPITVAPTWAVELHRRTRDIQLLANIPCDVGMTVHDMGLHALALHAVPARAWDELVELAFERVRARPLSLLAGPWGVLARLAAFFEGPVTTRCWNAWRDADEPEQFERTFEPQLEALREQLRDL</sequence>
<organism evidence="1 2">
    <name type="scientific">Enhygromyxa salina</name>
    <dbReference type="NCBI Taxonomy" id="215803"/>
    <lineage>
        <taxon>Bacteria</taxon>
        <taxon>Pseudomonadati</taxon>
        <taxon>Myxococcota</taxon>
        <taxon>Polyangia</taxon>
        <taxon>Nannocystales</taxon>
        <taxon>Nannocystaceae</taxon>
        <taxon>Enhygromyxa</taxon>
    </lineage>
</organism>
<reference evidence="1 2" key="1">
    <citation type="submission" date="2018-03" db="EMBL/GenBank/DDBJ databases">
        <title>Draft Genome Sequences of the Obligatory Marine Myxobacteria Enhygromyxa salina SWB007.</title>
        <authorList>
            <person name="Poehlein A."/>
            <person name="Moghaddam J.A."/>
            <person name="Harms H."/>
            <person name="Alanjari M."/>
            <person name="Koenig G.M."/>
            <person name="Daniel R."/>
            <person name="Schaeberle T.F."/>
        </authorList>
    </citation>
    <scope>NUCLEOTIDE SEQUENCE [LARGE SCALE GENOMIC DNA]</scope>
    <source>
        <strain evidence="1 2">SWB007</strain>
    </source>
</reference>
<dbReference type="AlphaFoldDB" id="A0A2S9YIQ2"/>
<dbReference type="EMBL" id="PVNL01000100">
    <property type="protein sequence ID" value="PRQ04984.1"/>
    <property type="molecule type" value="Genomic_DNA"/>
</dbReference>
<protein>
    <submittedName>
        <fullName evidence="1">Uncharacterized protein</fullName>
    </submittedName>
</protein>
<dbReference type="Proteomes" id="UP000238823">
    <property type="component" value="Unassembled WGS sequence"/>
</dbReference>